<dbReference type="Gene3D" id="2.10.70.10">
    <property type="entry name" value="Complement Module, domain 1"/>
    <property type="match status" value="2"/>
</dbReference>
<dbReference type="PANTHER" id="PTHR46393:SF7">
    <property type="entry name" value="COMPLEMENT C2"/>
    <property type="match status" value="1"/>
</dbReference>
<protein>
    <submittedName>
        <fullName evidence="10">Uncharacterized protein LOC111127222 isoform X1</fullName>
    </submittedName>
</protein>
<keyword evidence="7" id="KW-1133">Transmembrane helix</keyword>
<keyword evidence="3" id="KW-0677">Repeat</keyword>
<keyword evidence="7" id="KW-0472">Membrane</keyword>
<dbReference type="PROSITE" id="PS50923">
    <property type="entry name" value="SUSHI"/>
    <property type="match status" value="1"/>
</dbReference>
<evidence type="ECO:0000256" key="2">
    <source>
        <dbReference type="ARBA" id="ARBA00022729"/>
    </source>
</evidence>
<keyword evidence="5" id="KW-0325">Glycoprotein</keyword>
<keyword evidence="7" id="KW-0812">Transmembrane</keyword>
<dbReference type="SUPFAM" id="SSF57535">
    <property type="entry name" value="Complement control module/SCR domain"/>
    <property type="match status" value="2"/>
</dbReference>
<dbReference type="AlphaFoldDB" id="A0A8B8DJX0"/>
<evidence type="ECO:0000313" key="9">
    <source>
        <dbReference type="Proteomes" id="UP000694844"/>
    </source>
</evidence>
<dbReference type="InterPro" id="IPR022041">
    <property type="entry name" value="Methyltransf_FA"/>
</dbReference>
<organism evidence="9 10">
    <name type="scientific">Crassostrea virginica</name>
    <name type="common">Eastern oyster</name>
    <dbReference type="NCBI Taxonomy" id="6565"/>
    <lineage>
        <taxon>Eukaryota</taxon>
        <taxon>Metazoa</taxon>
        <taxon>Spiralia</taxon>
        <taxon>Lophotrochozoa</taxon>
        <taxon>Mollusca</taxon>
        <taxon>Bivalvia</taxon>
        <taxon>Autobranchia</taxon>
        <taxon>Pteriomorphia</taxon>
        <taxon>Ostreida</taxon>
        <taxon>Ostreoidea</taxon>
        <taxon>Ostreidae</taxon>
        <taxon>Crassostrea</taxon>
    </lineage>
</organism>
<keyword evidence="1 6" id="KW-0768">Sushi</keyword>
<evidence type="ECO:0000256" key="4">
    <source>
        <dbReference type="ARBA" id="ARBA00023157"/>
    </source>
</evidence>
<evidence type="ECO:0000256" key="6">
    <source>
        <dbReference type="PROSITE-ProRule" id="PRU00302"/>
    </source>
</evidence>
<name>A0A8B8DJX0_CRAVI</name>
<gene>
    <name evidence="10" type="primary">LOC111127222</name>
</gene>
<proteinExistence type="predicted"/>
<dbReference type="PANTHER" id="PTHR46393">
    <property type="entry name" value="SUSHI DOMAIN-CONTAINING PROTEIN"/>
    <property type="match status" value="1"/>
</dbReference>
<accession>A0A8B8DJX0</accession>
<feature type="domain" description="Sushi" evidence="8">
    <location>
        <begin position="224"/>
        <end position="287"/>
    </location>
</feature>
<dbReference type="RefSeq" id="XP_022328015.1">
    <property type="nucleotide sequence ID" value="XM_022472307.1"/>
</dbReference>
<keyword evidence="2" id="KW-0732">Signal</keyword>
<dbReference type="KEGG" id="cvn:111127222"/>
<dbReference type="InterPro" id="IPR000436">
    <property type="entry name" value="Sushi_SCR_CCP_dom"/>
</dbReference>
<evidence type="ECO:0000256" key="1">
    <source>
        <dbReference type="ARBA" id="ARBA00022659"/>
    </source>
</evidence>
<evidence type="ECO:0000259" key="8">
    <source>
        <dbReference type="PROSITE" id="PS50923"/>
    </source>
</evidence>
<evidence type="ECO:0000313" key="10">
    <source>
        <dbReference type="RefSeq" id="XP_022328015.1"/>
    </source>
</evidence>
<reference evidence="10" key="1">
    <citation type="submission" date="2025-08" db="UniProtKB">
        <authorList>
            <consortium name="RefSeq"/>
        </authorList>
    </citation>
    <scope>IDENTIFICATION</scope>
    <source>
        <tissue evidence="10">Whole sample</tissue>
    </source>
</reference>
<evidence type="ECO:0000256" key="7">
    <source>
        <dbReference type="SAM" id="Phobius"/>
    </source>
</evidence>
<dbReference type="Pfam" id="PF12248">
    <property type="entry name" value="Methyltransf_FA"/>
    <property type="match status" value="1"/>
</dbReference>
<sequence length="376" mass="41479">MERRRPVPVIVPVCLCACLGSFVHGYIQLSSSDRYQQLSAVCINAVGRNYIEFAVKASTDVHVALMTDDLITPRDDISQFYEVVIGGWSNARSCIRAQNVSCDEIDTPGILDSNNFVQLWIGWENSIVQLGQGLHAQQTVAVSHVQVPPYDINYLAVMTHYPSPWRFNEDTNCTLEEFANTEILINDTTCNGITQYACADGYNLTSGNLSRVCGIGQHWIGDPPVCLVPRCPEVLSTSAVTVLSQDTHIGGRLFLTCAQNHVLLSGDLSRTCLSSASWDGMDPICEACLCPSAVTSYQFNTTEELMEKIEEMTRELKVVTRDTNAYMRSKISVADPRPSSTSIGVLLGWGILVSLVVVLLLCDARTMLRHLRHGVR</sequence>
<dbReference type="Proteomes" id="UP000694844">
    <property type="component" value="Chromosome 3"/>
</dbReference>
<dbReference type="Pfam" id="PF00084">
    <property type="entry name" value="Sushi"/>
    <property type="match status" value="2"/>
</dbReference>
<dbReference type="OrthoDB" id="6158054at2759"/>
<dbReference type="InterPro" id="IPR035976">
    <property type="entry name" value="Sushi/SCR/CCP_sf"/>
</dbReference>
<dbReference type="SMART" id="SM00032">
    <property type="entry name" value="CCP"/>
    <property type="match status" value="2"/>
</dbReference>
<evidence type="ECO:0000256" key="5">
    <source>
        <dbReference type="ARBA" id="ARBA00023180"/>
    </source>
</evidence>
<dbReference type="GeneID" id="111127222"/>
<feature type="transmembrane region" description="Helical" evidence="7">
    <location>
        <begin position="343"/>
        <end position="362"/>
    </location>
</feature>
<comment type="caution">
    <text evidence="6">Lacks conserved residue(s) required for the propagation of feature annotation.</text>
</comment>
<keyword evidence="4" id="KW-1015">Disulfide bond</keyword>
<keyword evidence="9" id="KW-1185">Reference proteome</keyword>
<evidence type="ECO:0000256" key="3">
    <source>
        <dbReference type="ARBA" id="ARBA00022737"/>
    </source>
</evidence>